<dbReference type="PANTHER" id="PTHR43808">
    <property type="entry name" value="ACETYLORNITHINE DEACETYLASE"/>
    <property type="match status" value="1"/>
</dbReference>
<dbReference type="InterPro" id="IPR001261">
    <property type="entry name" value="ArgE/DapE_CS"/>
</dbReference>
<keyword evidence="4" id="KW-0055">Arginine biosynthesis</keyword>
<evidence type="ECO:0000256" key="3">
    <source>
        <dbReference type="ARBA" id="ARBA00022490"/>
    </source>
</evidence>
<dbReference type="SUPFAM" id="SSF53187">
    <property type="entry name" value="Zn-dependent exopeptidases"/>
    <property type="match status" value="1"/>
</dbReference>
<dbReference type="EMBL" id="CP018171">
    <property type="protein sequence ID" value="APH73134.1"/>
    <property type="molecule type" value="Genomic_DNA"/>
</dbReference>
<dbReference type="RefSeq" id="WP_072606605.1">
    <property type="nucleotide sequence ID" value="NZ_CP018171.1"/>
</dbReference>
<dbReference type="SUPFAM" id="SSF55031">
    <property type="entry name" value="Bacterial exopeptidase dimerisation domain"/>
    <property type="match status" value="1"/>
</dbReference>
<protein>
    <submittedName>
        <fullName evidence="11">Acetylornithine deacetylase (ArgE)</fullName>
    </submittedName>
</protein>
<evidence type="ECO:0000256" key="4">
    <source>
        <dbReference type="ARBA" id="ARBA00022571"/>
    </source>
</evidence>
<evidence type="ECO:0000256" key="5">
    <source>
        <dbReference type="ARBA" id="ARBA00022605"/>
    </source>
</evidence>
<dbReference type="InterPro" id="IPR050072">
    <property type="entry name" value="Peptidase_M20A"/>
</dbReference>
<dbReference type="InterPro" id="IPR002933">
    <property type="entry name" value="Peptidase_M20"/>
</dbReference>
<dbReference type="NCBIfam" id="TIGR01892">
    <property type="entry name" value="AcOrn-deacetyl"/>
    <property type="match status" value="1"/>
</dbReference>
<keyword evidence="8" id="KW-0862">Zinc</keyword>
<feature type="domain" description="Peptidase M20 dimerisation" evidence="10">
    <location>
        <begin position="171"/>
        <end position="282"/>
    </location>
</feature>
<keyword evidence="7" id="KW-0378">Hydrolase</keyword>
<dbReference type="GO" id="GO:0006526">
    <property type="term" value="P:L-arginine biosynthetic process"/>
    <property type="evidence" value="ECO:0007669"/>
    <property type="project" value="UniProtKB-KW"/>
</dbReference>
<keyword evidence="6" id="KW-0479">Metal-binding</keyword>
<evidence type="ECO:0000256" key="1">
    <source>
        <dbReference type="ARBA" id="ARBA00001947"/>
    </source>
</evidence>
<dbReference type="InterPro" id="IPR036264">
    <property type="entry name" value="Bact_exopeptidase_dim_dom"/>
</dbReference>
<dbReference type="InterPro" id="IPR011650">
    <property type="entry name" value="Peptidase_M20_dimer"/>
</dbReference>
<gene>
    <name evidence="11" type="ORF">BSQ44_18500</name>
</gene>
<dbReference type="Gene3D" id="3.40.630.10">
    <property type="entry name" value="Zn peptidases"/>
    <property type="match status" value="1"/>
</dbReference>
<dbReference type="InterPro" id="IPR010169">
    <property type="entry name" value="AcOrn-deacetyl"/>
</dbReference>
<comment type="cofactor">
    <cofactor evidence="1">
        <name>Zn(2+)</name>
        <dbReference type="ChEBI" id="CHEBI:29105"/>
    </cofactor>
</comment>
<organism evidence="11 12">
    <name type="scientific">Aquibium oceanicum</name>
    <dbReference type="NCBI Taxonomy" id="1670800"/>
    <lineage>
        <taxon>Bacteria</taxon>
        <taxon>Pseudomonadati</taxon>
        <taxon>Pseudomonadota</taxon>
        <taxon>Alphaproteobacteria</taxon>
        <taxon>Hyphomicrobiales</taxon>
        <taxon>Phyllobacteriaceae</taxon>
        <taxon>Aquibium</taxon>
    </lineage>
</organism>
<dbReference type="OrthoDB" id="9809784at2"/>
<dbReference type="Pfam" id="PF07687">
    <property type="entry name" value="M20_dimer"/>
    <property type="match status" value="1"/>
</dbReference>
<evidence type="ECO:0000256" key="8">
    <source>
        <dbReference type="ARBA" id="ARBA00022833"/>
    </source>
</evidence>
<sequence>MPNSHLDILERLVGFDTVSRNSNLQLIDWVKAYFAEQGVEAEVLYDETGTKANLLATIGPVDRAGIVLSGHTDVVPVDGQDWSSDPFKLSVRDGKVYGRGTTDMKGYLACALAAVPDLVAADLARPVHFALSYDEEVGCLGVPAIVERIMQKGPRPEMAFIGEPSLMSIVNGHKGSCGLRTDITGLACHSAQPHLGVNAILAASEFMQMLSRQQARIAADPAEAAPFDPPYTTISVGTIRGGMSRNTVAGTCSFEWDIRATRPGIKEEIWAEAERFVQEELLPEMRKRQPEAAVKTVIAYDVPPLVHTEGNAAERLGQKLTGKSDSMTVPYGSEAGFFQEVGMATVICGPGNIDQAHKPDEYIAESELADCMTFLDGLGRQLAA</sequence>
<dbReference type="Pfam" id="PF01546">
    <property type="entry name" value="Peptidase_M20"/>
    <property type="match status" value="1"/>
</dbReference>
<name>A0A1L3SUT5_9HYPH</name>
<evidence type="ECO:0000313" key="12">
    <source>
        <dbReference type="Proteomes" id="UP000182840"/>
    </source>
</evidence>
<evidence type="ECO:0000256" key="9">
    <source>
        <dbReference type="ARBA" id="ARBA00023285"/>
    </source>
</evidence>
<evidence type="ECO:0000256" key="2">
    <source>
        <dbReference type="ARBA" id="ARBA00005691"/>
    </source>
</evidence>
<dbReference type="NCBIfam" id="NF005710">
    <property type="entry name" value="PRK07522.1"/>
    <property type="match status" value="1"/>
</dbReference>
<accession>A0A1L3SUT5</accession>
<dbReference type="CDD" id="cd03894">
    <property type="entry name" value="M20_ArgE"/>
    <property type="match status" value="1"/>
</dbReference>
<evidence type="ECO:0000256" key="7">
    <source>
        <dbReference type="ARBA" id="ARBA00022801"/>
    </source>
</evidence>
<dbReference type="Proteomes" id="UP000182840">
    <property type="component" value="Chromosome"/>
</dbReference>
<reference evidence="12" key="1">
    <citation type="submission" date="2016-11" db="EMBL/GenBank/DDBJ databases">
        <title>Mesorhizobium oceanicum sp. nov., isolated from deep seawater in South China Sea.</title>
        <authorList>
            <person name="Fu G.-Y."/>
        </authorList>
    </citation>
    <scope>NUCLEOTIDE SEQUENCE [LARGE SCALE GENOMIC DNA]</scope>
    <source>
        <strain evidence="12">B7</strain>
    </source>
</reference>
<keyword evidence="3" id="KW-0963">Cytoplasm</keyword>
<evidence type="ECO:0000313" key="11">
    <source>
        <dbReference type="EMBL" id="APH73134.1"/>
    </source>
</evidence>
<keyword evidence="12" id="KW-1185">Reference proteome</keyword>
<dbReference type="PROSITE" id="PS00759">
    <property type="entry name" value="ARGE_DAPE_CPG2_2"/>
    <property type="match status" value="1"/>
</dbReference>
<comment type="similarity">
    <text evidence="2">Belongs to the peptidase M20A family. ArgE subfamily.</text>
</comment>
<dbReference type="GO" id="GO:0008777">
    <property type="term" value="F:acetylornithine deacetylase activity"/>
    <property type="evidence" value="ECO:0007669"/>
    <property type="project" value="TreeGrafter"/>
</dbReference>
<dbReference type="AlphaFoldDB" id="A0A1L3SUT5"/>
<evidence type="ECO:0000256" key="6">
    <source>
        <dbReference type="ARBA" id="ARBA00022723"/>
    </source>
</evidence>
<proteinExistence type="inferred from homology"/>
<dbReference type="GO" id="GO:0046872">
    <property type="term" value="F:metal ion binding"/>
    <property type="evidence" value="ECO:0007669"/>
    <property type="project" value="UniProtKB-KW"/>
</dbReference>
<keyword evidence="5" id="KW-0028">Amino-acid biosynthesis</keyword>
<dbReference type="STRING" id="1670800.BSQ44_18500"/>
<dbReference type="PANTHER" id="PTHR43808:SF31">
    <property type="entry name" value="N-ACETYL-L-CITRULLINE DEACETYLASE"/>
    <property type="match status" value="1"/>
</dbReference>
<dbReference type="Gene3D" id="3.30.70.360">
    <property type="match status" value="1"/>
</dbReference>
<evidence type="ECO:0000259" key="10">
    <source>
        <dbReference type="Pfam" id="PF07687"/>
    </source>
</evidence>
<dbReference type="KEGG" id="meso:BSQ44_18500"/>
<keyword evidence="9" id="KW-0170">Cobalt</keyword>